<dbReference type="AlphaFoldDB" id="A0A8C8B157"/>
<keyword evidence="5" id="KW-1185">Reference proteome</keyword>
<dbReference type="GO" id="GO:0009897">
    <property type="term" value="C:external side of plasma membrane"/>
    <property type="evidence" value="ECO:0007669"/>
    <property type="project" value="TreeGrafter"/>
</dbReference>
<evidence type="ECO:0000313" key="5">
    <source>
        <dbReference type="Proteomes" id="UP000694552"/>
    </source>
</evidence>
<evidence type="ECO:0000313" key="4">
    <source>
        <dbReference type="Ensembl" id="ENSOSUP00000014192.1"/>
    </source>
</evidence>
<evidence type="ECO:0000256" key="1">
    <source>
        <dbReference type="ARBA" id="ARBA00023157"/>
    </source>
</evidence>
<proteinExistence type="predicted"/>
<feature type="domain" description="Peptidase M12B propeptide" evidence="3">
    <location>
        <begin position="45"/>
        <end position="103"/>
    </location>
</feature>
<reference evidence="4" key="2">
    <citation type="submission" date="2025-09" db="UniProtKB">
        <authorList>
            <consortium name="Ensembl"/>
        </authorList>
    </citation>
    <scope>IDENTIFICATION</scope>
</reference>
<dbReference type="GO" id="GO:0008584">
    <property type="term" value="P:male gonad development"/>
    <property type="evidence" value="ECO:0007669"/>
    <property type="project" value="TreeGrafter"/>
</dbReference>
<evidence type="ECO:0000256" key="2">
    <source>
        <dbReference type="SAM" id="SignalP"/>
    </source>
</evidence>
<dbReference type="PANTHER" id="PTHR11905:SF251">
    <property type="entry name" value="MEDIATOR COMPLEX SUBUNIT 6"/>
    <property type="match status" value="1"/>
</dbReference>
<reference evidence="4" key="1">
    <citation type="submission" date="2025-08" db="UniProtKB">
        <authorList>
            <consortium name="Ensembl"/>
        </authorList>
    </citation>
    <scope>IDENTIFICATION</scope>
</reference>
<organism evidence="4 5">
    <name type="scientific">Otus sunia</name>
    <name type="common">Oriental scops-owl</name>
    <dbReference type="NCBI Taxonomy" id="257818"/>
    <lineage>
        <taxon>Eukaryota</taxon>
        <taxon>Metazoa</taxon>
        <taxon>Chordata</taxon>
        <taxon>Craniata</taxon>
        <taxon>Vertebrata</taxon>
        <taxon>Euteleostomi</taxon>
        <taxon>Archelosauria</taxon>
        <taxon>Archosauria</taxon>
        <taxon>Dinosauria</taxon>
        <taxon>Saurischia</taxon>
        <taxon>Theropoda</taxon>
        <taxon>Coelurosauria</taxon>
        <taxon>Aves</taxon>
        <taxon>Neognathae</taxon>
        <taxon>Neoaves</taxon>
        <taxon>Telluraves</taxon>
        <taxon>Strigiformes</taxon>
        <taxon>Strigidae</taxon>
        <taxon>Otus</taxon>
    </lineage>
</organism>
<feature type="chain" id="PRO_5034198932" description="Peptidase M12B propeptide domain-containing protein" evidence="2">
    <location>
        <begin position="16"/>
        <end position="195"/>
    </location>
</feature>
<feature type="signal peptide" evidence="2">
    <location>
        <begin position="1"/>
        <end position="15"/>
    </location>
</feature>
<dbReference type="Pfam" id="PF01562">
    <property type="entry name" value="Pep_M12B_propep"/>
    <property type="match status" value="1"/>
</dbReference>
<protein>
    <recommendedName>
        <fullName evidence="3">Peptidase M12B propeptide domain-containing protein</fullName>
    </recommendedName>
</protein>
<keyword evidence="1" id="KW-1015">Disulfide bond</keyword>
<keyword evidence="2" id="KW-0732">Signal</keyword>
<name>A0A8C8B157_9STRI</name>
<accession>A0A8C8B157</accession>
<dbReference type="Ensembl" id="ENSOSUT00000014666.1">
    <property type="protein sequence ID" value="ENSOSUP00000014192.1"/>
    <property type="gene ID" value="ENSOSUG00000010144.1"/>
</dbReference>
<dbReference type="PANTHER" id="PTHR11905">
    <property type="entry name" value="ADAM A DISINTEGRIN AND METALLOPROTEASE DOMAIN"/>
    <property type="match status" value="1"/>
</dbReference>
<dbReference type="GO" id="GO:1990913">
    <property type="term" value="C:sperm head plasma membrane"/>
    <property type="evidence" value="ECO:0007669"/>
    <property type="project" value="TreeGrafter"/>
</dbReference>
<evidence type="ECO:0000259" key="3">
    <source>
        <dbReference type="Pfam" id="PF01562"/>
    </source>
</evidence>
<sequence length="195" mass="21629">MGALLGLLGLVGCHAAPGDPCGELRVTTTWVTVPWQLSPCADTSPLAVSYWLEVAGQPRVLHLQPRWGLVSRPFTLVTYGKDGAHWEQHPFVQDNCFYQGEVQGSPGSLVALSTCSRGLHGVLWVEDGTYKIEPIPDDPAFWHILYCMDWANNPVGPTCGLTPEELQHQKALLPWLKVPRVEEEEILLQSSEYSR</sequence>
<dbReference type="InterPro" id="IPR002870">
    <property type="entry name" value="Peptidase_M12B_N"/>
</dbReference>
<dbReference type="Proteomes" id="UP000694552">
    <property type="component" value="Unplaced"/>
</dbReference>